<organism evidence="2 3">
    <name type="scientific">Sclerotinia nivalis</name>
    <dbReference type="NCBI Taxonomy" id="352851"/>
    <lineage>
        <taxon>Eukaryota</taxon>
        <taxon>Fungi</taxon>
        <taxon>Dikarya</taxon>
        <taxon>Ascomycota</taxon>
        <taxon>Pezizomycotina</taxon>
        <taxon>Leotiomycetes</taxon>
        <taxon>Helotiales</taxon>
        <taxon>Sclerotiniaceae</taxon>
        <taxon>Sclerotinia</taxon>
    </lineage>
</organism>
<keyword evidence="3" id="KW-1185">Reference proteome</keyword>
<proteinExistence type="predicted"/>
<evidence type="ECO:0000256" key="1">
    <source>
        <dbReference type="SAM" id="MobiDB-lite"/>
    </source>
</evidence>
<name>A0A9X0DK26_9HELO</name>
<evidence type="ECO:0000313" key="2">
    <source>
        <dbReference type="EMBL" id="KAJ8066496.1"/>
    </source>
</evidence>
<dbReference type="OrthoDB" id="3530723at2759"/>
<dbReference type="EMBL" id="JAPEIS010000005">
    <property type="protein sequence ID" value="KAJ8066496.1"/>
    <property type="molecule type" value="Genomic_DNA"/>
</dbReference>
<accession>A0A9X0DK26</accession>
<feature type="region of interest" description="Disordered" evidence="1">
    <location>
        <begin position="355"/>
        <end position="408"/>
    </location>
</feature>
<feature type="region of interest" description="Disordered" evidence="1">
    <location>
        <begin position="1"/>
        <end position="31"/>
    </location>
</feature>
<comment type="caution">
    <text evidence="2">The sequence shown here is derived from an EMBL/GenBank/DDBJ whole genome shotgun (WGS) entry which is preliminary data.</text>
</comment>
<evidence type="ECO:0000313" key="3">
    <source>
        <dbReference type="Proteomes" id="UP001152300"/>
    </source>
</evidence>
<gene>
    <name evidence="2" type="ORF">OCU04_005555</name>
</gene>
<reference evidence="2" key="1">
    <citation type="submission" date="2022-11" db="EMBL/GenBank/DDBJ databases">
        <title>Genome Resource of Sclerotinia nivalis Strain SnTB1, a Plant Pathogen Isolated from American Ginseng.</title>
        <authorList>
            <person name="Fan S."/>
        </authorList>
    </citation>
    <scope>NUCLEOTIDE SEQUENCE</scope>
    <source>
        <strain evidence="2">SnTB1</strain>
    </source>
</reference>
<feature type="compositionally biased region" description="Polar residues" evidence="1">
    <location>
        <begin position="358"/>
        <end position="379"/>
    </location>
</feature>
<dbReference type="Proteomes" id="UP001152300">
    <property type="component" value="Unassembled WGS sequence"/>
</dbReference>
<protein>
    <submittedName>
        <fullName evidence="2">Uncharacterized protein</fullName>
    </submittedName>
</protein>
<feature type="compositionally biased region" description="Polar residues" evidence="1">
    <location>
        <begin position="12"/>
        <end position="27"/>
    </location>
</feature>
<dbReference type="AlphaFoldDB" id="A0A9X0DK26"/>
<feature type="region of interest" description="Disordered" evidence="1">
    <location>
        <begin position="264"/>
        <end position="286"/>
    </location>
</feature>
<sequence length="408" mass="45246">MDLQEDCPAPQESPTVLNNSELESNDGTDPKTVLHTLRRRTFDEGLRQQWNIHMAQGRIFGSLEIRGAYTVNAMDVLRGDLSSSHPKASQTLRRTLAKQALQRWEQSPAPAWTPGAKEERAFVKSYENMVRSLQHAPAEEVDNYFAYMKHRLRLATSNDGGKTLGPLLSELFFGQERNPKMENIAKPKLRDAQALDPERYGKLDTNFSIDVDNLRNEAWKNQVPRAAVSNAKGIKPPGAALLDGDNSSETSGINHVLGVTELAGQLPSKRKRPSEGEEDAQTLNSGRYDKLTCNSNIYANPIQDKMFESVETATKENLVAEGAESTTDNMRPFQFLSGMNVFGKKRNYSWMPKGCDSRTGTPGKANTQISDTSGTSPTTAIPDFTTPLTLLSGPKKRRKLSDDIKDES</sequence>